<dbReference type="KEGG" id="hha:Hhal_1382"/>
<dbReference type="Pfam" id="PF03773">
    <property type="entry name" value="ArsP_1"/>
    <property type="match status" value="1"/>
</dbReference>
<keyword evidence="9" id="KW-1185">Reference proteome</keyword>
<evidence type="ECO:0000256" key="5">
    <source>
        <dbReference type="ARBA" id="ARBA00022989"/>
    </source>
</evidence>
<dbReference type="GO" id="GO:0005886">
    <property type="term" value="C:plasma membrane"/>
    <property type="evidence" value="ECO:0007669"/>
    <property type="project" value="UniProtKB-SubCell"/>
</dbReference>
<dbReference type="Proteomes" id="UP000000647">
    <property type="component" value="Chromosome"/>
</dbReference>
<dbReference type="RefSeq" id="WP_011814171.1">
    <property type="nucleotide sequence ID" value="NC_008789.1"/>
</dbReference>
<dbReference type="HOGENOM" id="CLU_049002_0_0_6"/>
<evidence type="ECO:0000256" key="2">
    <source>
        <dbReference type="ARBA" id="ARBA00006386"/>
    </source>
</evidence>
<protein>
    <submittedName>
        <fullName evidence="8">Permease</fullName>
    </submittedName>
</protein>
<dbReference type="STRING" id="349124.Hhal_1382"/>
<comment type="subcellular location">
    <subcellularLocation>
        <location evidence="1">Cell membrane</location>
        <topology evidence="1">Multi-pass membrane protein</topology>
    </subcellularLocation>
</comment>
<dbReference type="NCBIfam" id="NF033936">
    <property type="entry name" value="CuZnOut_SO0444"/>
    <property type="match status" value="1"/>
</dbReference>
<dbReference type="InterPro" id="IPR005524">
    <property type="entry name" value="DUF318"/>
</dbReference>
<accession>A1WWT7</accession>
<feature type="transmembrane region" description="Helical" evidence="7">
    <location>
        <begin position="282"/>
        <end position="302"/>
    </location>
</feature>
<dbReference type="PANTHER" id="PTHR34184">
    <property type="entry name" value="UPF0718 PROTEIN YCGR"/>
    <property type="match status" value="1"/>
</dbReference>
<evidence type="ECO:0000313" key="8">
    <source>
        <dbReference type="EMBL" id="ABM62149.1"/>
    </source>
</evidence>
<evidence type="ECO:0000256" key="1">
    <source>
        <dbReference type="ARBA" id="ARBA00004651"/>
    </source>
</evidence>
<dbReference type="EMBL" id="CP000544">
    <property type="protein sequence ID" value="ABM62149.1"/>
    <property type="molecule type" value="Genomic_DNA"/>
</dbReference>
<dbReference type="OrthoDB" id="9810876at2"/>
<dbReference type="AlphaFoldDB" id="A1WWT7"/>
<name>A1WWT7_HALHL</name>
<feature type="transmembrane region" description="Helical" evidence="7">
    <location>
        <begin position="57"/>
        <end position="78"/>
    </location>
</feature>
<keyword evidence="4 7" id="KW-0812">Transmembrane</keyword>
<reference evidence="8 9" key="2">
    <citation type="journal article" date="2013" name="Stand. Genomic Sci.">
        <title>Complete genome sequence of Halorhodospira halophila SL1.</title>
        <authorList>
            <person name="Challacombe J.F."/>
            <person name="Majid S."/>
            <person name="Deole R."/>
            <person name="Brettin T.S."/>
            <person name="Bruce D."/>
            <person name="Delano S.F."/>
            <person name="Detter J.C."/>
            <person name="Gleasner C.D."/>
            <person name="Han C.S."/>
            <person name="Misra M."/>
            <person name="Reitenga K.G."/>
            <person name="Mikhailova N."/>
            <person name="Woyke T."/>
            <person name="Pitluck S."/>
            <person name="Nolan M."/>
            <person name="Land M.L."/>
            <person name="Saunders E."/>
            <person name="Tapia R."/>
            <person name="Lapidus A."/>
            <person name="Ivanova N."/>
            <person name="Hoff W.D."/>
        </authorList>
    </citation>
    <scope>NUCLEOTIDE SEQUENCE [LARGE SCALE GENOMIC DNA]</scope>
    <source>
        <strain evidence="9">DSM 244 / SL1</strain>
    </source>
</reference>
<evidence type="ECO:0000256" key="7">
    <source>
        <dbReference type="SAM" id="Phobius"/>
    </source>
</evidence>
<feature type="transmembrane region" description="Helical" evidence="7">
    <location>
        <begin position="12"/>
        <end position="37"/>
    </location>
</feature>
<feature type="transmembrane region" description="Helical" evidence="7">
    <location>
        <begin position="185"/>
        <end position="203"/>
    </location>
</feature>
<keyword evidence="6 7" id="KW-0472">Membrane</keyword>
<proteinExistence type="inferred from homology"/>
<feature type="transmembrane region" description="Helical" evidence="7">
    <location>
        <begin position="90"/>
        <end position="110"/>
    </location>
</feature>
<sequence length="362" mass="36349">MIATAIEAGTNILDITVAVAPWLLIGLALGAVVQVLVPTDRLRQWLGGQGIGAVSRAAVIGAPLPLCSCGAIPTALSLHRNGASRGASTAFLVGTPGIGIDSVVLTWVLMGPFMAGSRVVGAVATAIATGLAVERVAPGPVGPASQRDGCCDAGCDGGAAAEESAAKGGPLRRMGRVMLELIDDIGTWVVIGLILAGLMLTFVPPGSLATWGSGLLAMAVLALVGIPLYICATAATPVAAAMLIAGVSPGAVLVFLIAGPVTSLATLLVLRRELGTAAVTAYLGSIVAAALAVGLLIDGVVSLGGLEPTAMVGAAREVWPDWIERTAAGVMLTLIFAPARRAVWRAAHWAWFVARGGRSARA</sequence>
<reference evidence="9" key="1">
    <citation type="submission" date="2006-12" db="EMBL/GenBank/DDBJ databases">
        <title>Complete sequence of Halorhodospira halophila SL1.</title>
        <authorList>
            <consortium name="US DOE Joint Genome Institute"/>
            <person name="Copeland A."/>
            <person name="Lucas S."/>
            <person name="Lapidus A."/>
            <person name="Barry K."/>
            <person name="Detter J.C."/>
            <person name="Glavina del Rio T."/>
            <person name="Hammon N."/>
            <person name="Israni S."/>
            <person name="Dalin E."/>
            <person name="Tice H."/>
            <person name="Pitluck S."/>
            <person name="Saunders E."/>
            <person name="Brettin T."/>
            <person name="Bruce D."/>
            <person name="Han C."/>
            <person name="Tapia R."/>
            <person name="Schmutz J."/>
            <person name="Larimer F."/>
            <person name="Land M."/>
            <person name="Hauser L."/>
            <person name="Kyrpides N."/>
            <person name="Mikhailova N."/>
            <person name="Hoff W."/>
            <person name="Richardson P."/>
        </authorList>
    </citation>
    <scope>NUCLEOTIDE SEQUENCE [LARGE SCALE GENOMIC DNA]</scope>
    <source>
        <strain evidence="9">DSM 244 / SL1</strain>
    </source>
</reference>
<evidence type="ECO:0000256" key="4">
    <source>
        <dbReference type="ARBA" id="ARBA00022692"/>
    </source>
</evidence>
<keyword evidence="5 7" id="KW-1133">Transmembrane helix</keyword>
<evidence type="ECO:0000256" key="6">
    <source>
        <dbReference type="ARBA" id="ARBA00023136"/>
    </source>
</evidence>
<evidence type="ECO:0000256" key="3">
    <source>
        <dbReference type="ARBA" id="ARBA00022475"/>
    </source>
</evidence>
<organism evidence="8 9">
    <name type="scientific">Halorhodospira halophila (strain DSM 244 / SL1)</name>
    <name type="common">Ectothiorhodospira halophila (strain DSM 244 / SL1)</name>
    <dbReference type="NCBI Taxonomy" id="349124"/>
    <lineage>
        <taxon>Bacteria</taxon>
        <taxon>Pseudomonadati</taxon>
        <taxon>Pseudomonadota</taxon>
        <taxon>Gammaproteobacteria</taxon>
        <taxon>Chromatiales</taxon>
        <taxon>Ectothiorhodospiraceae</taxon>
        <taxon>Halorhodospira</taxon>
    </lineage>
</organism>
<keyword evidence="3" id="KW-1003">Cell membrane</keyword>
<comment type="similarity">
    <text evidence="2">Belongs to the UPF0718 family.</text>
</comment>
<dbReference type="InterPro" id="IPR052923">
    <property type="entry name" value="UPF0718"/>
</dbReference>
<dbReference type="PANTHER" id="PTHR34184:SF4">
    <property type="entry name" value="UPF0718 PROTEIN YCGR"/>
    <property type="match status" value="1"/>
</dbReference>
<gene>
    <name evidence="8" type="ordered locus">Hhal_1382</name>
</gene>
<feature type="transmembrane region" description="Helical" evidence="7">
    <location>
        <begin position="215"/>
        <end position="244"/>
    </location>
</feature>
<dbReference type="eggNOG" id="COG0701">
    <property type="taxonomic scope" value="Bacteria"/>
</dbReference>
<evidence type="ECO:0000313" key="9">
    <source>
        <dbReference type="Proteomes" id="UP000000647"/>
    </source>
</evidence>